<comment type="caution">
    <text evidence="7">The sequence shown here is derived from an EMBL/GenBank/DDBJ whole genome shotgun (WGS) entry which is preliminary data.</text>
</comment>
<evidence type="ECO:0000256" key="1">
    <source>
        <dbReference type="ARBA" id="ARBA00004370"/>
    </source>
</evidence>
<dbReference type="GO" id="GO:0016020">
    <property type="term" value="C:membrane"/>
    <property type="evidence" value="ECO:0007669"/>
    <property type="project" value="UniProtKB-SubCell"/>
</dbReference>
<dbReference type="Pfam" id="PF01679">
    <property type="entry name" value="Pmp3"/>
    <property type="match status" value="1"/>
</dbReference>
<dbReference type="PROSITE" id="PS01309">
    <property type="entry name" value="UPF0057"/>
    <property type="match status" value="1"/>
</dbReference>
<proteinExistence type="inferred from homology"/>
<gene>
    <name evidence="7" type="ORF">F444_09299</name>
</gene>
<organism evidence="7 8">
    <name type="scientific">Phytophthora nicotianae P1976</name>
    <dbReference type="NCBI Taxonomy" id="1317066"/>
    <lineage>
        <taxon>Eukaryota</taxon>
        <taxon>Sar</taxon>
        <taxon>Stramenopiles</taxon>
        <taxon>Oomycota</taxon>
        <taxon>Peronosporomycetes</taxon>
        <taxon>Peronosporales</taxon>
        <taxon>Peronosporaceae</taxon>
        <taxon>Phytophthora</taxon>
    </lineage>
</organism>
<accession>A0A081A854</accession>
<evidence type="ECO:0000256" key="4">
    <source>
        <dbReference type="ARBA" id="ARBA00022989"/>
    </source>
</evidence>
<dbReference type="PANTHER" id="PTHR21659">
    <property type="entry name" value="HYDROPHOBIC PROTEIN RCI2 LOW TEMPERATURE AND SALT RESPONSIVE PROTEIN LTI6 -RELATED"/>
    <property type="match status" value="1"/>
</dbReference>
<evidence type="ECO:0000313" key="7">
    <source>
        <dbReference type="EMBL" id="ETO75065.1"/>
    </source>
</evidence>
<keyword evidence="3 6" id="KW-0812">Transmembrane</keyword>
<evidence type="ECO:0000256" key="6">
    <source>
        <dbReference type="SAM" id="Phobius"/>
    </source>
</evidence>
<evidence type="ECO:0000313" key="8">
    <source>
        <dbReference type="Proteomes" id="UP000028582"/>
    </source>
</evidence>
<dbReference type="Proteomes" id="UP000028582">
    <property type="component" value="Unassembled WGS sequence"/>
</dbReference>
<dbReference type="EMBL" id="ANJA01001726">
    <property type="protein sequence ID" value="ETO75065.1"/>
    <property type="molecule type" value="Genomic_DNA"/>
</dbReference>
<dbReference type="OrthoDB" id="2802411at2759"/>
<reference evidence="7 8" key="1">
    <citation type="submission" date="2013-11" db="EMBL/GenBank/DDBJ databases">
        <title>The Genome Sequence of Phytophthora parasitica P1976.</title>
        <authorList>
            <consortium name="The Broad Institute Genomics Platform"/>
            <person name="Russ C."/>
            <person name="Tyler B."/>
            <person name="Panabieres F."/>
            <person name="Shan W."/>
            <person name="Tripathy S."/>
            <person name="Grunwald N."/>
            <person name="Machado M."/>
            <person name="Johnson C.S."/>
            <person name="Walker B."/>
            <person name="Young S."/>
            <person name="Zeng Q."/>
            <person name="Gargeya S."/>
            <person name="Fitzgerald M."/>
            <person name="Haas B."/>
            <person name="Abouelleil A."/>
            <person name="Allen A.W."/>
            <person name="Alvarado L."/>
            <person name="Arachchi H.M."/>
            <person name="Berlin A.M."/>
            <person name="Chapman S.B."/>
            <person name="Gainer-Dewar J."/>
            <person name="Goldberg J."/>
            <person name="Griggs A."/>
            <person name="Gujja S."/>
            <person name="Hansen M."/>
            <person name="Howarth C."/>
            <person name="Imamovic A."/>
            <person name="Ireland A."/>
            <person name="Larimer J."/>
            <person name="McCowan C."/>
            <person name="Murphy C."/>
            <person name="Pearson M."/>
            <person name="Poon T.W."/>
            <person name="Priest M."/>
            <person name="Roberts A."/>
            <person name="Saif S."/>
            <person name="Shea T."/>
            <person name="Sisk P."/>
            <person name="Sykes S."/>
            <person name="Wortman J."/>
            <person name="Nusbaum C."/>
            <person name="Birren B."/>
        </authorList>
    </citation>
    <scope>NUCLEOTIDE SEQUENCE [LARGE SCALE GENOMIC DNA]</scope>
    <source>
        <strain evidence="7 8">P1976</strain>
    </source>
</reference>
<name>A0A081A854_PHYNI</name>
<keyword evidence="5 6" id="KW-0472">Membrane</keyword>
<feature type="transmembrane region" description="Helical" evidence="6">
    <location>
        <begin position="32"/>
        <end position="55"/>
    </location>
</feature>
<comment type="subcellular location">
    <subcellularLocation>
        <location evidence="1">Membrane</location>
    </subcellularLocation>
</comment>
<comment type="similarity">
    <text evidence="2">Belongs to the UPF0057 (PMP3) family.</text>
</comment>
<keyword evidence="4 6" id="KW-1133">Transmembrane helix</keyword>
<protein>
    <submittedName>
        <fullName evidence="7">Protein Ric1</fullName>
    </submittedName>
</protein>
<dbReference type="PANTHER" id="PTHR21659:SF42">
    <property type="entry name" value="UPF0057 MEMBRANE PROTEIN ZK632.10-RELATED"/>
    <property type="match status" value="1"/>
</dbReference>
<dbReference type="AlphaFoldDB" id="A0A081A854"/>
<evidence type="ECO:0000256" key="5">
    <source>
        <dbReference type="ARBA" id="ARBA00023136"/>
    </source>
</evidence>
<dbReference type="InterPro" id="IPR000612">
    <property type="entry name" value="PMP3"/>
</dbReference>
<evidence type="ECO:0000256" key="3">
    <source>
        <dbReference type="ARBA" id="ARBA00022692"/>
    </source>
</evidence>
<evidence type="ECO:0000256" key="2">
    <source>
        <dbReference type="ARBA" id="ARBA00009530"/>
    </source>
</evidence>
<sequence length="57" mass="6244">MAITWGDCPRLICSILLPPLGVFLQVGCNKDFAINCLLTLLGYIPGIIHAVYILVKE</sequence>